<dbReference type="Gene3D" id="3.30.70.20">
    <property type="match status" value="1"/>
</dbReference>
<dbReference type="Proteomes" id="UP000632377">
    <property type="component" value="Unassembled WGS sequence"/>
</dbReference>
<proteinExistence type="predicted"/>
<comment type="caution">
    <text evidence="1">The sequence shown here is derived from an EMBL/GenBank/DDBJ whole genome shotgun (WGS) entry which is preliminary data.</text>
</comment>
<keyword evidence="2" id="KW-1185">Reference proteome</keyword>
<name>A0ABS1TCW7_9CLOT</name>
<dbReference type="EMBL" id="JAESWC010000009">
    <property type="protein sequence ID" value="MBL4937121.1"/>
    <property type="molecule type" value="Genomic_DNA"/>
</dbReference>
<gene>
    <name evidence="1" type="ORF">JK636_15310</name>
</gene>
<organism evidence="1 2">
    <name type="scientific">Clostridium rhizosphaerae</name>
    <dbReference type="NCBI Taxonomy" id="2803861"/>
    <lineage>
        <taxon>Bacteria</taxon>
        <taxon>Bacillati</taxon>
        <taxon>Bacillota</taxon>
        <taxon>Clostridia</taxon>
        <taxon>Eubacteriales</taxon>
        <taxon>Clostridiaceae</taxon>
        <taxon>Clostridium</taxon>
    </lineage>
</organism>
<evidence type="ECO:0000313" key="1">
    <source>
        <dbReference type="EMBL" id="MBL4937121.1"/>
    </source>
</evidence>
<protein>
    <submittedName>
        <fullName evidence="1">Ferredoxin</fullName>
    </submittedName>
</protein>
<evidence type="ECO:0000313" key="2">
    <source>
        <dbReference type="Proteomes" id="UP000632377"/>
    </source>
</evidence>
<reference evidence="1 2" key="1">
    <citation type="submission" date="2021-01" db="EMBL/GenBank/DDBJ databases">
        <title>Genome public.</title>
        <authorList>
            <person name="Liu C."/>
            <person name="Sun Q."/>
        </authorList>
    </citation>
    <scope>NUCLEOTIDE SEQUENCE [LARGE SCALE GENOMIC DNA]</scope>
    <source>
        <strain evidence="1 2">YIM B02515</strain>
    </source>
</reference>
<accession>A0ABS1TCW7</accession>
<dbReference type="Pfam" id="PF13459">
    <property type="entry name" value="Fer4_15"/>
    <property type="match status" value="1"/>
</dbReference>
<sequence>MDEEILNSQVADAKDAANSCPVNAITVE</sequence>